<reference evidence="4" key="1">
    <citation type="journal article" date="2017" name="Parasit. Vectors">
        <title>Sialotranscriptomics of Rhipicephalus zambeziensis reveals intricate expression profiles of secretory proteins and suggests tight temporal transcriptional regulation during blood-feeding.</title>
        <authorList>
            <person name="de Castro M.H."/>
            <person name="de Klerk D."/>
            <person name="Pienaar R."/>
            <person name="Rees D.J.G."/>
            <person name="Mans B.J."/>
        </authorList>
    </citation>
    <scope>NUCLEOTIDE SEQUENCE</scope>
    <source>
        <tissue evidence="4">Salivary glands</tissue>
    </source>
</reference>
<accession>A0A224YQD6</accession>
<dbReference type="GO" id="GO:0004348">
    <property type="term" value="F:glucosylceramidase activity"/>
    <property type="evidence" value="ECO:0007669"/>
    <property type="project" value="InterPro"/>
</dbReference>
<organism evidence="4">
    <name type="scientific">Rhipicephalus zambeziensis</name>
    <dbReference type="NCBI Taxonomy" id="60191"/>
    <lineage>
        <taxon>Eukaryota</taxon>
        <taxon>Metazoa</taxon>
        <taxon>Ecdysozoa</taxon>
        <taxon>Arthropoda</taxon>
        <taxon>Chelicerata</taxon>
        <taxon>Arachnida</taxon>
        <taxon>Acari</taxon>
        <taxon>Parasitiformes</taxon>
        <taxon>Ixodida</taxon>
        <taxon>Ixodoidea</taxon>
        <taxon>Ixodidae</taxon>
        <taxon>Rhipicephalinae</taxon>
        <taxon>Rhipicephalus</taxon>
        <taxon>Rhipicephalus</taxon>
    </lineage>
</organism>
<sequence>MYYAIGHFSKFIPPGSVRIDSRLMRAGLADLSTKLEYAAFLTPEQAIVVIVLNKSNSRYPLNIRDTHGSANAQKIINERSITTFIWQPFGVKPQHPISVQGVKATPYGPAKGGVLL</sequence>
<keyword evidence="1" id="KW-0732">Signal</keyword>
<name>A0A224YQD6_9ACAR</name>
<evidence type="ECO:0000256" key="1">
    <source>
        <dbReference type="ARBA" id="ARBA00022729"/>
    </source>
</evidence>
<dbReference type="InterPro" id="IPR001139">
    <property type="entry name" value="Glyco_hydro_30"/>
</dbReference>
<dbReference type="Gene3D" id="2.60.40.1180">
    <property type="entry name" value="Golgi alpha-mannosidase II"/>
    <property type="match status" value="1"/>
</dbReference>
<protein>
    <submittedName>
        <fullName evidence="4">Glucosylceramidase</fullName>
    </submittedName>
</protein>
<dbReference type="PANTHER" id="PTHR11069">
    <property type="entry name" value="GLUCOSYLCERAMIDASE"/>
    <property type="match status" value="1"/>
</dbReference>
<evidence type="ECO:0000256" key="2">
    <source>
        <dbReference type="ARBA" id="ARBA00022801"/>
    </source>
</evidence>
<evidence type="ECO:0000259" key="3">
    <source>
        <dbReference type="Pfam" id="PF17189"/>
    </source>
</evidence>
<dbReference type="EMBL" id="GFPF01008009">
    <property type="protein sequence ID" value="MAA19155.1"/>
    <property type="molecule type" value="Transcribed_RNA"/>
</dbReference>
<dbReference type="PANTHER" id="PTHR11069:SF23">
    <property type="entry name" value="LYSOSOMAL ACID GLUCOSYLCERAMIDASE"/>
    <property type="match status" value="1"/>
</dbReference>
<keyword evidence="2" id="KW-0378">Hydrolase</keyword>
<dbReference type="Pfam" id="PF17189">
    <property type="entry name" value="Glyco_hydro_30C"/>
    <property type="match status" value="1"/>
</dbReference>
<dbReference type="GO" id="GO:0016020">
    <property type="term" value="C:membrane"/>
    <property type="evidence" value="ECO:0007669"/>
    <property type="project" value="GOC"/>
</dbReference>
<proteinExistence type="predicted"/>
<dbReference type="InterPro" id="IPR013780">
    <property type="entry name" value="Glyco_hydro_b"/>
</dbReference>
<dbReference type="InterPro" id="IPR033452">
    <property type="entry name" value="GH30_C"/>
</dbReference>
<dbReference type="GO" id="GO:0006680">
    <property type="term" value="P:glucosylceramide catabolic process"/>
    <property type="evidence" value="ECO:0007669"/>
    <property type="project" value="TreeGrafter"/>
</dbReference>
<evidence type="ECO:0000313" key="4">
    <source>
        <dbReference type="EMBL" id="MAA19155.1"/>
    </source>
</evidence>
<dbReference type="AlphaFoldDB" id="A0A224YQD6"/>
<feature type="domain" description="Glycosyl hydrolase family 30 beta sandwich" evidence="3">
    <location>
        <begin position="15"/>
        <end position="84"/>
    </location>
</feature>